<dbReference type="AlphaFoldDB" id="A0A852WHK7"/>
<organism evidence="3 4">
    <name type="scientific">Pedococcus badiiscoriae</name>
    <dbReference type="NCBI Taxonomy" id="642776"/>
    <lineage>
        <taxon>Bacteria</taxon>
        <taxon>Bacillati</taxon>
        <taxon>Actinomycetota</taxon>
        <taxon>Actinomycetes</taxon>
        <taxon>Micrococcales</taxon>
        <taxon>Intrasporangiaceae</taxon>
        <taxon>Pedococcus</taxon>
    </lineage>
</organism>
<proteinExistence type="predicted"/>
<comment type="caution">
    <text evidence="3">The sequence shown here is derived from an EMBL/GenBank/DDBJ whole genome shotgun (WGS) entry which is preliminary data.</text>
</comment>
<protein>
    <submittedName>
        <fullName evidence="3">Uncharacterized protein</fullName>
    </submittedName>
</protein>
<evidence type="ECO:0000313" key="4">
    <source>
        <dbReference type="Proteomes" id="UP000573599"/>
    </source>
</evidence>
<sequence>MAQAGTAPADPGTVVGADVSIRNLLGACVRLTRSGVPARATVVVLDRNLIDQLRAVGLPIDKLLVSCATGAPVGTPGTSGSSAGTGSGATSGADTSANGSGDPQTSGAGGPLAFTGAELAATLLLAGGLVALGMAFLRRARTLVPARATEPENA</sequence>
<keyword evidence="2" id="KW-0812">Transmembrane</keyword>
<feature type="region of interest" description="Disordered" evidence="1">
    <location>
        <begin position="74"/>
        <end position="109"/>
    </location>
</feature>
<reference evidence="3 4" key="1">
    <citation type="submission" date="2020-07" db="EMBL/GenBank/DDBJ databases">
        <title>Sequencing the genomes of 1000 actinobacteria strains.</title>
        <authorList>
            <person name="Klenk H.-P."/>
        </authorList>
    </citation>
    <scope>NUCLEOTIDE SEQUENCE [LARGE SCALE GENOMIC DNA]</scope>
    <source>
        <strain evidence="3 4">DSM 23987</strain>
    </source>
</reference>
<evidence type="ECO:0000256" key="2">
    <source>
        <dbReference type="SAM" id="Phobius"/>
    </source>
</evidence>
<name>A0A852WHK7_9MICO</name>
<evidence type="ECO:0000256" key="1">
    <source>
        <dbReference type="SAM" id="MobiDB-lite"/>
    </source>
</evidence>
<evidence type="ECO:0000313" key="3">
    <source>
        <dbReference type="EMBL" id="NYG08468.1"/>
    </source>
</evidence>
<keyword evidence="4" id="KW-1185">Reference proteome</keyword>
<dbReference type="Proteomes" id="UP000573599">
    <property type="component" value="Unassembled WGS sequence"/>
</dbReference>
<dbReference type="RefSeq" id="WP_179422912.1">
    <property type="nucleotide sequence ID" value="NZ_JACCAB010000001.1"/>
</dbReference>
<accession>A0A852WHK7</accession>
<keyword evidence="2" id="KW-1133">Transmembrane helix</keyword>
<keyword evidence="2" id="KW-0472">Membrane</keyword>
<feature type="transmembrane region" description="Helical" evidence="2">
    <location>
        <begin position="119"/>
        <end position="137"/>
    </location>
</feature>
<gene>
    <name evidence="3" type="ORF">BJ986_002955</name>
</gene>
<dbReference type="EMBL" id="JACCAB010000001">
    <property type="protein sequence ID" value="NYG08468.1"/>
    <property type="molecule type" value="Genomic_DNA"/>
</dbReference>
<feature type="compositionally biased region" description="Low complexity" evidence="1">
    <location>
        <begin position="90"/>
        <end position="101"/>
    </location>
</feature>